<keyword evidence="4 7" id="KW-0472">Membrane</keyword>
<dbReference type="RefSeq" id="XP_007875514.1">
    <property type="nucleotide sequence ID" value="XM_007877323.1"/>
</dbReference>
<accession>M7P368</accession>
<feature type="region of interest" description="Disordered" evidence="6">
    <location>
        <begin position="239"/>
        <end position="261"/>
    </location>
</feature>
<dbReference type="Proteomes" id="UP000011958">
    <property type="component" value="Unassembled WGS sequence"/>
</dbReference>
<dbReference type="CDD" id="cd12935">
    <property type="entry name" value="LEM_like"/>
    <property type="match status" value="1"/>
</dbReference>
<feature type="domain" description="Man1/Src1-like C-terminal" evidence="8">
    <location>
        <begin position="302"/>
        <end position="480"/>
    </location>
</feature>
<dbReference type="VEuPathDB" id="FungiDB:PNEG_03427"/>
<dbReference type="OMA" id="YILSEPW"/>
<dbReference type="Pfam" id="PF12949">
    <property type="entry name" value="HeH"/>
    <property type="match status" value="1"/>
</dbReference>
<evidence type="ECO:0000259" key="9">
    <source>
        <dbReference type="Pfam" id="PF12949"/>
    </source>
</evidence>
<protein>
    <recommendedName>
        <fullName evidence="12">Man1/Src1 C-terminal domain-containing protein</fullName>
    </recommendedName>
</protein>
<feature type="domain" description="HeH/LEM" evidence="9">
    <location>
        <begin position="12"/>
        <end position="44"/>
    </location>
</feature>
<dbReference type="PANTHER" id="PTHR47808">
    <property type="entry name" value="INNER NUCLEAR MEMBRANE PROTEIN HEH2-RELATED"/>
    <property type="match status" value="1"/>
</dbReference>
<dbReference type="STRING" id="1069680.M7P368"/>
<evidence type="ECO:0000256" key="4">
    <source>
        <dbReference type="ARBA" id="ARBA00023136"/>
    </source>
</evidence>
<comment type="subcellular location">
    <subcellularLocation>
        <location evidence="1">Nucleus membrane</location>
    </subcellularLocation>
</comment>
<keyword evidence="5" id="KW-0539">Nucleus</keyword>
<dbReference type="AlphaFoldDB" id="M7P368"/>
<keyword evidence="11" id="KW-1185">Reference proteome</keyword>
<evidence type="ECO:0000259" key="8">
    <source>
        <dbReference type="Pfam" id="PF09402"/>
    </source>
</evidence>
<organism evidence="10 11">
    <name type="scientific">Pneumocystis murina (strain B123)</name>
    <name type="common">Mouse pneumocystis pneumonia agent</name>
    <name type="synonym">Pneumocystis carinii f. sp. muris</name>
    <dbReference type="NCBI Taxonomy" id="1069680"/>
    <lineage>
        <taxon>Eukaryota</taxon>
        <taxon>Fungi</taxon>
        <taxon>Dikarya</taxon>
        <taxon>Ascomycota</taxon>
        <taxon>Taphrinomycotina</taxon>
        <taxon>Pneumocystomycetes</taxon>
        <taxon>Pneumocystaceae</taxon>
        <taxon>Pneumocystis</taxon>
    </lineage>
</organism>
<feature type="transmembrane region" description="Helical" evidence="7">
    <location>
        <begin position="292"/>
        <end position="312"/>
    </location>
</feature>
<reference evidence="11" key="1">
    <citation type="journal article" date="2016" name="Nat. Commun.">
        <title>Genome analysis of three Pneumocystis species reveals adaptation mechanisms to life exclusively in mammalian hosts.</title>
        <authorList>
            <person name="Ma L."/>
            <person name="Chen Z."/>
            <person name="Huang D.W."/>
            <person name="Kutty G."/>
            <person name="Ishihara M."/>
            <person name="Wang H."/>
            <person name="Abouelleil A."/>
            <person name="Bishop L."/>
            <person name="Davey E."/>
            <person name="Deng R."/>
            <person name="Deng X."/>
            <person name="Fan L."/>
            <person name="Fantoni G."/>
            <person name="Fitzgerald M."/>
            <person name="Gogineni E."/>
            <person name="Goldberg J.M."/>
            <person name="Handley G."/>
            <person name="Hu X."/>
            <person name="Huber C."/>
            <person name="Jiao X."/>
            <person name="Jones K."/>
            <person name="Levin J.Z."/>
            <person name="Liu Y."/>
            <person name="Macdonald P."/>
            <person name="Melnikov A."/>
            <person name="Raley C."/>
            <person name="Sassi M."/>
            <person name="Sherman B.T."/>
            <person name="Song X."/>
            <person name="Sykes S."/>
            <person name="Tran B."/>
            <person name="Walsh L."/>
            <person name="Xia Y."/>
            <person name="Yang J."/>
            <person name="Young S."/>
            <person name="Zeng Q."/>
            <person name="Zheng X."/>
            <person name="Stephens R."/>
            <person name="Nusbaum C."/>
            <person name="Birren B.W."/>
            <person name="Azadi P."/>
            <person name="Lempicki R.A."/>
            <person name="Cuomo C.A."/>
            <person name="Kovacs J.A."/>
        </authorList>
    </citation>
    <scope>NUCLEOTIDE SEQUENCE [LARGE SCALE GENOMIC DNA]</scope>
    <source>
        <strain evidence="11">B123</strain>
    </source>
</reference>
<dbReference type="GO" id="GO:0071763">
    <property type="term" value="P:nuclear membrane organization"/>
    <property type="evidence" value="ECO:0007669"/>
    <property type="project" value="TreeGrafter"/>
</dbReference>
<dbReference type="InterPro" id="IPR025856">
    <property type="entry name" value="HeH/LEM_domain"/>
</dbReference>
<evidence type="ECO:0008006" key="12">
    <source>
        <dbReference type="Google" id="ProtNLM"/>
    </source>
</evidence>
<evidence type="ECO:0000313" key="11">
    <source>
        <dbReference type="Proteomes" id="UP000011958"/>
    </source>
</evidence>
<dbReference type="GeneID" id="19897114"/>
<evidence type="ECO:0000256" key="5">
    <source>
        <dbReference type="ARBA" id="ARBA00023242"/>
    </source>
</evidence>
<evidence type="ECO:0000313" key="10">
    <source>
        <dbReference type="EMBL" id="EMR08260.1"/>
    </source>
</evidence>
<dbReference type="InterPro" id="IPR018996">
    <property type="entry name" value="Man1/Src1-like_C"/>
</dbReference>
<dbReference type="GO" id="GO:0005637">
    <property type="term" value="C:nuclear inner membrane"/>
    <property type="evidence" value="ECO:0007669"/>
    <property type="project" value="InterPro"/>
</dbReference>
<dbReference type="PANTHER" id="PTHR47808:SF2">
    <property type="entry name" value="LEM DOMAIN-CONTAINING PROTEIN 2"/>
    <property type="match status" value="1"/>
</dbReference>
<proteinExistence type="predicted"/>
<name>M7P368_PNEMU</name>
<dbReference type="Pfam" id="PF09402">
    <property type="entry name" value="MSC"/>
    <property type="match status" value="1"/>
</dbReference>
<keyword evidence="2 7" id="KW-0812">Transmembrane</keyword>
<comment type="caution">
    <text evidence="10">The sequence shown here is derived from an EMBL/GenBank/DDBJ whole genome shotgun (WGS) entry which is preliminary data.</text>
</comment>
<dbReference type="InterPro" id="IPR044780">
    <property type="entry name" value="Heh2/Src1"/>
</dbReference>
<evidence type="ECO:0000256" key="1">
    <source>
        <dbReference type="ARBA" id="ARBA00004126"/>
    </source>
</evidence>
<dbReference type="GO" id="GO:0005783">
    <property type="term" value="C:endoplasmic reticulum"/>
    <property type="evidence" value="ECO:0007669"/>
    <property type="project" value="TreeGrafter"/>
</dbReference>
<dbReference type="eggNOG" id="ENOG502QVG5">
    <property type="taxonomic scope" value="Eukaryota"/>
</dbReference>
<sequence length="522" mass="61033">MLQDYLDENFDAKSLRIADLRRILFENNVNYPSSAKKQVLLDLFYEHIVLGKKGYLKEKKHENKDEYDILSDNISKIKQVKQKSSKKKGKKQLNDSKETLSANRYSHMSLRRSISDQPSNIEDKEKLEEKSLSLDEGFSNENFFQQTSPLCETYKFRSSLQPLMPEAHQKEVVDILEVPEKSSIMRVKPELRSKSLVQPLMNTTLPRSKPKKFMTNIENLKTSQQFYHMTMYSKPDNELTTQTSENNEFTHNDLPLNNNETESKDKLDLNKEVLNVFYGKSKVKPKRKKFSFIRFFVVFIFSTSIATLGSIWREETIRVGYCGVEIKEIPNTYSLIRGKLPRILLNNLFVYCKPCPDHAICYPNFKLVCQKDYILTPNILSFNGLIPIVPSCIPDTEKLRRVHIIINEIIQMLRDKNAKLECGSSKLLKGEKEGIYEKDLEKYLWEMKSPDIDDQQFQELLSDAFEDIVTYDEIHIEKDGYIDLIDQKDILNQHLFQTFHLDAHLKNISDEDWYAIESSLLE</sequence>
<evidence type="ECO:0000256" key="6">
    <source>
        <dbReference type="SAM" id="MobiDB-lite"/>
    </source>
</evidence>
<evidence type="ECO:0000256" key="3">
    <source>
        <dbReference type="ARBA" id="ARBA00022989"/>
    </source>
</evidence>
<dbReference type="OrthoDB" id="2503928at2759"/>
<dbReference type="GO" id="GO:0003682">
    <property type="term" value="F:chromatin binding"/>
    <property type="evidence" value="ECO:0007669"/>
    <property type="project" value="InterPro"/>
</dbReference>
<feature type="compositionally biased region" description="Polar residues" evidence="6">
    <location>
        <begin position="239"/>
        <end position="260"/>
    </location>
</feature>
<evidence type="ECO:0000256" key="2">
    <source>
        <dbReference type="ARBA" id="ARBA00022692"/>
    </source>
</evidence>
<feature type="compositionally biased region" description="Basic residues" evidence="6">
    <location>
        <begin position="80"/>
        <end position="91"/>
    </location>
</feature>
<dbReference type="EMBL" id="AFWA02000017">
    <property type="protein sequence ID" value="EMR08260.1"/>
    <property type="molecule type" value="Genomic_DNA"/>
</dbReference>
<dbReference type="GO" id="GO:0034399">
    <property type="term" value="C:nuclear periphery"/>
    <property type="evidence" value="ECO:0007669"/>
    <property type="project" value="TreeGrafter"/>
</dbReference>
<feature type="region of interest" description="Disordered" evidence="6">
    <location>
        <begin position="80"/>
        <end position="107"/>
    </location>
</feature>
<evidence type="ECO:0000256" key="7">
    <source>
        <dbReference type="SAM" id="Phobius"/>
    </source>
</evidence>
<gene>
    <name evidence="10" type="ORF">PNEG_03427</name>
</gene>
<keyword evidence="3 7" id="KW-1133">Transmembrane helix</keyword>